<dbReference type="InterPro" id="IPR036047">
    <property type="entry name" value="F-box-like_dom_sf"/>
</dbReference>
<dbReference type="Pfam" id="PF12937">
    <property type="entry name" value="F-box-like"/>
    <property type="match status" value="1"/>
</dbReference>
<evidence type="ECO:0000313" key="3">
    <source>
        <dbReference type="EMBL" id="CAK7273488.1"/>
    </source>
</evidence>
<dbReference type="SMART" id="SM00256">
    <property type="entry name" value="FBOX"/>
    <property type="match status" value="1"/>
</dbReference>
<protein>
    <recommendedName>
        <fullName evidence="2">F-box domain-containing protein</fullName>
    </recommendedName>
</protein>
<gene>
    <name evidence="3" type="ORF">SEPCBS119000_005683</name>
</gene>
<keyword evidence="4" id="KW-1185">Reference proteome</keyword>
<dbReference type="Gene3D" id="1.20.1280.50">
    <property type="match status" value="1"/>
</dbReference>
<name>A0ABP0DYW6_9PEZI</name>
<dbReference type="SUPFAM" id="SSF81383">
    <property type="entry name" value="F-box domain"/>
    <property type="match status" value="1"/>
</dbReference>
<proteinExistence type="predicted"/>
<dbReference type="Pfam" id="PF25499">
    <property type="entry name" value="Beta-prop_pof12"/>
    <property type="match status" value="2"/>
</dbReference>
<evidence type="ECO:0000259" key="2">
    <source>
        <dbReference type="PROSITE" id="PS50181"/>
    </source>
</evidence>
<feature type="domain" description="F-box" evidence="2">
    <location>
        <begin position="79"/>
        <end position="125"/>
    </location>
</feature>
<accession>A0ABP0DYW6</accession>
<feature type="region of interest" description="Disordered" evidence="1">
    <location>
        <begin position="339"/>
        <end position="358"/>
    </location>
</feature>
<dbReference type="PROSITE" id="PS50181">
    <property type="entry name" value="FBOX"/>
    <property type="match status" value="1"/>
</dbReference>
<dbReference type="EMBL" id="CAWUON010000113">
    <property type="protein sequence ID" value="CAK7273488.1"/>
    <property type="molecule type" value="Genomic_DNA"/>
</dbReference>
<organism evidence="3 4">
    <name type="scientific">Sporothrix epigloea</name>
    <dbReference type="NCBI Taxonomy" id="1892477"/>
    <lineage>
        <taxon>Eukaryota</taxon>
        <taxon>Fungi</taxon>
        <taxon>Dikarya</taxon>
        <taxon>Ascomycota</taxon>
        <taxon>Pezizomycotina</taxon>
        <taxon>Sordariomycetes</taxon>
        <taxon>Sordariomycetidae</taxon>
        <taxon>Ophiostomatales</taxon>
        <taxon>Ophiostomataceae</taxon>
        <taxon>Sporothrix</taxon>
    </lineage>
</organism>
<feature type="region of interest" description="Disordered" evidence="1">
    <location>
        <begin position="1"/>
        <end position="35"/>
    </location>
</feature>
<evidence type="ECO:0000256" key="1">
    <source>
        <dbReference type="SAM" id="MobiDB-lite"/>
    </source>
</evidence>
<dbReference type="InterPro" id="IPR001810">
    <property type="entry name" value="F-box_dom"/>
</dbReference>
<reference evidence="3 4" key="1">
    <citation type="submission" date="2024-01" db="EMBL/GenBank/DDBJ databases">
        <authorList>
            <person name="Allen C."/>
            <person name="Tagirdzhanova G."/>
        </authorList>
    </citation>
    <scope>NUCLEOTIDE SEQUENCE [LARGE SCALE GENOMIC DNA]</scope>
    <source>
        <strain evidence="3 4">CBS 119000</strain>
    </source>
</reference>
<feature type="compositionally biased region" description="Acidic residues" evidence="1">
    <location>
        <begin position="259"/>
        <end position="269"/>
    </location>
</feature>
<evidence type="ECO:0000313" key="4">
    <source>
        <dbReference type="Proteomes" id="UP001642502"/>
    </source>
</evidence>
<feature type="compositionally biased region" description="Basic and acidic residues" evidence="1">
    <location>
        <begin position="242"/>
        <end position="258"/>
    </location>
</feature>
<dbReference type="Proteomes" id="UP001642502">
    <property type="component" value="Unassembled WGS sequence"/>
</dbReference>
<dbReference type="SUPFAM" id="SSF50960">
    <property type="entry name" value="TolB, C-terminal domain"/>
    <property type="match status" value="1"/>
</dbReference>
<comment type="caution">
    <text evidence="3">The sequence shown here is derived from an EMBL/GenBank/DDBJ whole genome shotgun (WGS) entry which is preliminary data.</text>
</comment>
<feature type="region of interest" description="Disordered" evidence="1">
    <location>
        <begin position="242"/>
        <end position="269"/>
    </location>
</feature>
<sequence length="628" mass="68868">MAGAKRKLQDDDDPGQKDVTGINAGDTDGSASRISDCKSADGLVKKRFKTHEAQKYPNDGAVEHGQIAESKWLAPSSYADFLSPLSDELLVRILGHLTLADLFKLAPVSRRFHRLADDSQLWKAFYYEKYVLPRALRIPGFRGGSLTNTISAYTSCPGPKTYSEQRIFGVQETVPIVGEDCSKGPVTSIFARRPTVDSRVAVDAAANKRAGPKLNWKQQYKLRHNWTRGKCAVEELRLSTGTRRSDKLQASRPQRGEEVAETGDLDSEEAEDGCVDFRRMLVKVVEGIAVTADQKRGLRVWELKPRKLVATGIFKRRTRPTEGDRKTTGVVGVVGELGLDQETESPAPGVPEDKGDAVPTTPTSLAINLSHDNLDIATGLLDGGFDIWQHKLATDSLVRRYSHPASDGGSLTGIAYYHPYVLAATDDGLISLYVFGPASKPPCVKANFNEASTLMLSPPQLLTSLRSHTSRPPLALSIRRLPSVTIASIAYTFATRQGWSIATMPDNTLILHLCTSNDSTLAISPGIRLWGHTSGISDAEITARGKAVSVSVRGEEMRVWELEGRPAAERGLSVAIRPNLGHGKINEERSPDSYWDERRSWVGFDDEMVIVLKEARGGRESLMVYDFS</sequence>